<dbReference type="Proteomes" id="UP000694845">
    <property type="component" value="Unplaced"/>
</dbReference>
<feature type="domain" description="Methyltransferase" evidence="3">
    <location>
        <begin position="566"/>
        <end position="685"/>
    </location>
</feature>
<accession>A0A8B7XWW1</accession>
<evidence type="ECO:0000259" key="3">
    <source>
        <dbReference type="Pfam" id="PF13679"/>
    </source>
</evidence>
<reference evidence="5 6" key="1">
    <citation type="submission" date="2025-04" db="UniProtKB">
        <authorList>
            <consortium name="RefSeq"/>
        </authorList>
    </citation>
    <scope>IDENTIFICATION</scope>
</reference>
<dbReference type="Gene3D" id="3.40.50.150">
    <property type="entry name" value="Vaccinia Virus protein VP39"/>
    <property type="match status" value="1"/>
</dbReference>
<dbReference type="GeneID" id="110975946"/>
<sequence>MHNQGKDSDLSLKERLYLPVKGRCLARQTQTVLFLCQYCGHDSFDVILVQTAADHDGKLNLGGKCREVSSPQETACQGLDPSQRLDAQVGLGGDVGPLDDETVEVPSVGQAKGVDELSPGYVCLRLKHSVAKLSLEEPEENTSSAGISEIGLNMQLPPDLEASLKHSKDIDWLAQQCQLPAIIGSGGLTCFSGLCTVLRRIVKKAHQRHPEKKLEALLGFNQACLKKCSEVSPWTKICEVDIYQDLEVNSALPQAILELEKQLASPTVISSKLLGKAKKKKQATVGRQSERAEQGEIQELESFFHSNSLHLVDKHQIKIAKSLYKEQLKSEISKNCTNSSCRLVSGDEQPGSISLERNGSSNERPRSQMKRTGLNTSSACSRFITSPCKKKSGVTAGSPAPPKHLFAQGPYITLCDFALFHNLHTFLQSCMEEGKGHDPCRGIPLVCRWYKRMWNVPSVRECALHCGLKDFFFPEEIILSDYIAEVKPEVTNEDSTGIIADKIEAVQISRLPSMRNRVPEIIRELQVIGIKITVDDFPVENIQLPWDTFPEYVNPSKDVSEERAMRKRQQIENLVAAVKMITKSGDIIVDFCSGGGHVGIALAHCLPDCRVIMVESNEESVKRVEARIQGTRPSNISLCQCNLNYFTGRFDIGVSLHACGVATDMVLEKCLRNRAAFVCSPCCYGSARDSHLIKYPRSQRFQGSALTYRDHLLVSHVAEQTSRSFESEMAKQAKVCMSILDTDRAEAAREQDYHVGLYSMCPATCSPKNNLLVGMPCISRNSLV</sequence>
<feature type="region of interest" description="Disordered" evidence="2">
    <location>
        <begin position="347"/>
        <end position="377"/>
    </location>
</feature>
<name>A0A8B7XWW1_ACAPL</name>
<dbReference type="RefSeq" id="XP_022084525.1">
    <property type="nucleotide sequence ID" value="XM_022228833.1"/>
</dbReference>
<organism evidence="4 5">
    <name type="scientific">Acanthaster planci</name>
    <name type="common">Crown-of-thorns starfish</name>
    <dbReference type="NCBI Taxonomy" id="133434"/>
    <lineage>
        <taxon>Eukaryota</taxon>
        <taxon>Metazoa</taxon>
        <taxon>Echinodermata</taxon>
        <taxon>Eleutherozoa</taxon>
        <taxon>Asterozoa</taxon>
        <taxon>Asteroidea</taxon>
        <taxon>Valvatacea</taxon>
        <taxon>Valvatida</taxon>
        <taxon>Acanthasteridae</taxon>
        <taxon>Acanthaster</taxon>
    </lineage>
</organism>
<dbReference type="PANTHER" id="PTHR13369:SF0">
    <property type="entry name" value="GLUTATHIONE S-TRANSFERASE C-TERMINAL DOMAIN-CONTAINING PROTEIN"/>
    <property type="match status" value="1"/>
</dbReference>
<dbReference type="PANTHER" id="PTHR13369">
    <property type="match status" value="1"/>
</dbReference>
<dbReference type="RefSeq" id="XP_022084526.1">
    <property type="nucleotide sequence ID" value="XM_022228834.1"/>
</dbReference>
<dbReference type="Pfam" id="PF13679">
    <property type="entry name" value="Methyltransf_32"/>
    <property type="match status" value="1"/>
</dbReference>
<dbReference type="CDD" id="cd02440">
    <property type="entry name" value="AdoMet_MTases"/>
    <property type="match status" value="1"/>
</dbReference>
<keyword evidence="4" id="KW-1185">Reference proteome</keyword>
<proteinExistence type="inferred from homology"/>
<dbReference type="RefSeq" id="XP_022084527.1">
    <property type="nucleotide sequence ID" value="XM_022228835.1"/>
</dbReference>
<dbReference type="GO" id="GO:0005737">
    <property type="term" value="C:cytoplasm"/>
    <property type="evidence" value="ECO:0007669"/>
    <property type="project" value="TreeGrafter"/>
</dbReference>
<feature type="compositionally biased region" description="Polar residues" evidence="2">
    <location>
        <begin position="351"/>
        <end position="362"/>
    </location>
</feature>
<dbReference type="OrthoDB" id="206598at2759"/>
<dbReference type="KEGG" id="aplc:110975946"/>
<dbReference type="AlphaFoldDB" id="A0A8B7XWW1"/>
<evidence type="ECO:0000313" key="4">
    <source>
        <dbReference type="Proteomes" id="UP000694845"/>
    </source>
</evidence>
<dbReference type="InterPro" id="IPR025714">
    <property type="entry name" value="Methyltranfer_dom"/>
</dbReference>
<comment type="similarity">
    <text evidence="1">Belongs to the GSTCD family.</text>
</comment>
<dbReference type="InterPro" id="IPR029063">
    <property type="entry name" value="SAM-dependent_MTases_sf"/>
</dbReference>
<evidence type="ECO:0000313" key="7">
    <source>
        <dbReference type="RefSeq" id="XP_022084527.1"/>
    </source>
</evidence>
<evidence type="ECO:0000313" key="6">
    <source>
        <dbReference type="RefSeq" id="XP_022084526.1"/>
    </source>
</evidence>
<evidence type="ECO:0000313" key="5">
    <source>
        <dbReference type="RefSeq" id="XP_022084525.1"/>
    </source>
</evidence>
<dbReference type="SUPFAM" id="SSF47616">
    <property type="entry name" value="GST C-terminal domain-like"/>
    <property type="match status" value="1"/>
</dbReference>
<dbReference type="FunFam" id="3.40.50.150:FF:000725">
    <property type="entry name" value="Glutathione S-transferase, C-terminal domain-containing"/>
    <property type="match status" value="1"/>
</dbReference>
<dbReference type="InterPro" id="IPR036282">
    <property type="entry name" value="Glutathione-S-Trfase_C_sf"/>
</dbReference>
<dbReference type="OMA" id="FCQLPSI"/>
<protein>
    <submittedName>
        <fullName evidence="5 6">Glutathione S-transferase C-terminal domain-containing protein-like</fullName>
    </submittedName>
</protein>
<evidence type="ECO:0000256" key="2">
    <source>
        <dbReference type="SAM" id="MobiDB-lite"/>
    </source>
</evidence>
<evidence type="ECO:0000256" key="1">
    <source>
        <dbReference type="ARBA" id="ARBA00008797"/>
    </source>
</evidence>
<gene>
    <name evidence="5 6 7" type="primary">LOC110975946</name>
</gene>
<dbReference type="SUPFAM" id="SSF53335">
    <property type="entry name" value="S-adenosyl-L-methionine-dependent methyltransferases"/>
    <property type="match status" value="1"/>
</dbReference>